<comment type="caution">
    <text evidence="1">The sequence shown here is derived from an EMBL/GenBank/DDBJ whole genome shotgun (WGS) entry which is preliminary data.</text>
</comment>
<dbReference type="GO" id="GO:0003824">
    <property type="term" value="F:catalytic activity"/>
    <property type="evidence" value="ECO:0007669"/>
    <property type="project" value="InterPro"/>
</dbReference>
<dbReference type="PANTHER" id="PTHR33273">
    <property type="entry name" value="DOMAIN-CONTAINING PROTEIN, PUTATIVE-RELATED"/>
    <property type="match status" value="1"/>
</dbReference>
<organism evidence="1 2">
    <name type="scientific">Aphis glycines</name>
    <name type="common">Soybean aphid</name>
    <dbReference type="NCBI Taxonomy" id="307491"/>
    <lineage>
        <taxon>Eukaryota</taxon>
        <taxon>Metazoa</taxon>
        <taxon>Ecdysozoa</taxon>
        <taxon>Arthropoda</taxon>
        <taxon>Hexapoda</taxon>
        <taxon>Insecta</taxon>
        <taxon>Pterygota</taxon>
        <taxon>Neoptera</taxon>
        <taxon>Paraneoptera</taxon>
        <taxon>Hemiptera</taxon>
        <taxon>Sternorrhyncha</taxon>
        <taxon>Aphidomorpha</taxon>
        <taxon>Aphidoidea</taxon>
        <taxon>Aphididae</taxon>
        <taxon>Aphidini</taxon>
        <taxon>Aphis</taxon>
        <taxon>Aphis</taxon>
    </lineage>
</organism>
<name>A0A6G0TMT4_APHGL</name>
<evidence type="ECO:0008006" key="3">
    <source>
        <dbReference type="Google" id="ProtNLM"/>
    </source>
</evidence>
<sequence>MINSHNKNFNSVTNNSLLILQLNANGLKSHAPELEVILNNKRLDIALITETYFTEYTKIFIPGYKLIHTNHPDNTAHGGVAMYIKSNIMFQLLPSFSQDYIQSCTIAIKLNNYYFTIAALYAPPKHNITFSKFSQYFNIIKNNFIIGSDYNAKHQARGCYTNNVLTKIPNHIFCHISDLLDLNSDHSAVLLTLNASPAFQKTPLCLFNRSTIIYNPIPEQIRIKIVEKRKTRAFYQRTRVPSHKQSYNRLSKSLSKLIAKHKNIVFTYNLTNLYIVHSSQIKIYINIFKIAF</sequence>
<accession>A0A6G0TMT4</accession>
<dbReference type="PANTHER" id="PTHR33273:SF4">
    <property type="entry name" value="ENDONUCLEASE_EXONUCLEASE_PHOSPHATASE DOMAIN-CONTAINING PROTEIN"/>
    <property type="match status" value="1"/>
</dbReference>
<dbReference type="Proteomes" id="UP000475862">
    <property type="component" value="Unassembled WGS sequence"/>
</dbReference>
<gene>
    <name evidence="1" type="ORF">AGLY_008623</name>
</gene>
<reference evidence="1 2" key="1">
    <citation type="submission" date="2019-08" db="EMBL/GenBank/DDBJ databases">
        <title>The genome of the soybean aphid Biotype 1, its phylome, world population structure and adaptation to the North American continent.</title>
        <authorList>
            <person name="Giordano R."/>
            <person name="Donthu R.K."/>
            <person name="Hernandez A.G."/>
            <person name="Wright C.L."/>
            <person name="Zimin A.V."/>
        </authorList>
    </citation>
    <scope>NUCLEOTIDE SEQUENCE [LARGE SCALE GENOMIC DNA]</scope>
    <source>
        <tissue evidence="1">Whole aphids</tissue>
    </source>
</reference>
<dbReference type="Gene3D" id="3.60.10.10">
    <property type="entry name" value="Endonuclease/exonuclease/phosphatase"/>
    <property type="match status" value="1"/>
</dbReference>
<dbReference type="SUPFAM" id="SSF56219">
    <property type="entry name" value="DNase I-like"/>
    <property type="match status" value="1"/>
</dbReference>
<protein>
    <recommendedName>
        <fullName evidence="3">Endonuclease/exonuclease/phosphatase domain-containing protein</fullName>
    </recommendedName>
</protein>
<dbReference type="EMBL" id="VYZN01000028">
    <property type="protein sequence ID" value="KAE9534533.1"/>
    <property type="molecule type" value="Genomic_DNA"/>
</dbReference>
<evidence type="ECO:0000313" key="1">
    <source>
        <dbReference type="EMBL" id="KAE9534533.1"/>
    </source>
</evidence>
<proteinExistence type="predicted"/>
<evidence type="ECO:0000313" key="2">
    <source>
        <dbReference type="Proteomes" id="UP000475862"/>
    </source>
</evidence>
<keyword evidence="2" id="KW-1185">Reference proteome</keyword>
<dbReference type="InterPro" id="IPR036691">
    <property type="entry name" value="Endo/exonu/phosph_ase_sf"/>
</dbReference>
<dbReference type="OrthoDB" id="6626684at2759"/>
<dbReference type="AlphaFoldDB" id="A0A6G0TMT4"/>